<keyword evidence="6" id="KW-0472">Membrane</keyword>
<dbReference type="PROSITE" id="PS00760">
    <property type="entry name" value="SPASE_I_2"/>
    <property type="match status" value="1"/>
</dbReference>
<accession>A0ABW5RDM0</accession>
<evidence type="ECO:0000256" key="3">
    <source>
        <dbReference type="ARBA" id="ARBA00009370"/>
    </source>
</evidence>
<feature type="transmembrane region" description="Helical" evidence="6">
    <location>
        <begin position="35"/>
        <end position="54"/>
    </location>
</feature>
<evidence type="ECO:0000313" key="9">
    <source>
        <dbReference type="EMBL" id="MFD2673171.1"/>
    </source>
</evidence>
<evidence type="ECO:0000256" key="4">
    <source>
        <dbReference type="ARBA" id="ARBA00013208"/>
    </source>
</evidence>
<keyword evidence="6" id="KW-0812">Transmembrane</keyword>
<dbReference type="EC" id="3.4.21.89" evidence="4 6"/>
<dbReference type="InterPro" id="IPR019533">
    <property type="entry name" value="Peptidase_S26"/>
</dbReference>
<dbReference type="RefSeq" id="WP_379930729.1">
    <property type="nucleotide sequence ID" value="NZ_JBHUMM010000043.1"/>
</dbReference>
<dbReference type="InterPro" id="IPR019758">
    <property type="entry name" value="Pept_S26A_signal_pept_1_CS"/>
</dbReference>
<reference evidence="10" key="1">
    <citation type="journal article" date="2019" name="Int. J. Syst. Evol. Microbiol.">
        <title>The Global Catalogue of Microorganisms (GCM) 10K type strain sequencing project: providing services to taxonomists for standard genome sequencing and annotation.</title>
        <authorList>
            <consortium name="The Broad Institute Genomics Platform"/>
            <consortium name="The Broad Institute Genome Sequencing Center for Infectious Disease"/>
            <person name="Wu L."/>
            <person name="Ma J."/>
        </authorList>
    </citation>
    <scope>NUCLEOTIDE SEQUENCE [LARGE SCALE GENOMIC DNA]</scope>
    <source>
        <strain evidence="10">KCTC 33676</strain>
    </source>
</reference>
<dbReference type="Proteomes" id="UP001597497">
    <property type="component" value="Unassembled WGS sequence"/>
</dbReference>
<comment type="subcellular location">
    <subcellularLocation>
        <location evidence="2">Cell membrane</location>
        <topology evidence="2">Single-pass type II membrane protein</topology>
    </subcellularLocation>
    <subcellularLocation>
        <location evidence="6">Membrane</location>
        <topology evidence="6">Single-pass type II membrane protein</topology>
    </subcellularLocation>
</comment>
<evidence type="ECO:0000259" key="8">
    <source>
        <dbReference type="Pfam" id="PF10502"/>
    </source>
</evidence>
<dbReference type="SUPFAM" id="SSF51306">
    <property type="entry name" value="LexA/Signal peptidase"/>
    <property type="match status" value="1"/>
</dbReference>
<name>A0ABW5RDM0_9BACL</name>
<keyword evidence="6" id="KW-0645">Protease</keyword>
<dbReference type="NCBIfam" id="TIGR02227">
    <property type="entry name" value="sigpep_I_bact"/>
    <property type="match status" value="1"/>
</dbReference>
<dbReference type="Pfam" id="PF10502">
    <property type="entry name" value="Peptidase_S26"/>
    <property type="match status" value="1"/>
</dbReference>
<comment type="similarity">
    <text evidence="3 6">Belongs to the peptidase S26 family.</text>
</comment>
<gene>
    <name evidence="9" type="primary">lepB</name>
    <name evidence="9" type="ORF">ACFSUC_16485</name>
</gene>
<dbReference type="EMBL" id="JBHUMM010000043">
    <property type="protein sequence ID" value="MFD2673171.1"/>
    <property type="molecule type" value="Genomic_DNA"/>
</dbReference>
<evidence type="ECO:0000256" key="1">
    <source>
        <dbReference type="ARBA" id="ARBA00000677"/>
    </source>
</evidence>
<feature type="domain" description="Peptidase S26" evidence="8">
    <location>
        <begin position="33"/>
        <end position="187"/>
    </location>
</feature>
<dbReference type="PANTHER" id="PTHR43390:SF1">
    <property type="entry name" value="CHLOROPLAST PROCESSING PEPTIDASE"/>
    <property type="match status" value="1"/>
</dbReference>
<dbReference type="PROSITE" id="PS00761">
    <property type="entry name" value="SPASE_I_3"/>
    <property type="match status" value="1"/>
</dbReference>
<protein>
    <recommendedName>
        <fullName evidence="4 6">Signal peptidase I</fullName>
        <ecNumber evidence="4 6">3.4.21.89</ecNumber>
    </recommendedName>
</protein>
<evidence type="ECO:0000256" key="5">
    <source>
        <dbReference type="ARBA" id="ARBA00022801"/>
    </source>
</evidence>
<keyword evidence="5 6" id="KW-0378">Hydrolase</keyword>
<sequence>MQSSEYEGQPESPYPNESRTEPAKPSRWVKEIKEWTLSLGVAIIAALLIHNFAIAQTEVEMNSMENTLYEGERLIEDKITYRFSTPDRGDIVIINGPEYENRLVKRLIGLPGDVIDMREGYVYLNDEQLNESYAKGLTYANGLGMPYTIPEDHYFVLGDNREISLDSRQLGAIHEDSIEGRIIYRIWPFEQFGKVD</sequence>
<dbReference type="InterPro" id="IPR000223">
    <property type="entry name" value="Pept_S26A_signal_pept_1"/>
</dbReference>
<evidence type="ECO:0000256" key="6">
    <source>
        <dbReference type="RuleBase" id="RU362042"/>
    </source>
</evidence>
<dbReference type="GO" id="GO:0009003">
    <property type="term" value="F:signal peptidase activity"/>
    <property type="evidence" value="ECO:0007669"/>
    <property type="project" value="UniProtKB-EC"/>
</dbReference>
<keyword evidence="10" id="KW-1185">Reference proteome</keyword>
<comment type="catalytic activity">
    <reaction evidence="1 6">
        <text>Cleavage of hydrophobic, N-terminal signal or leader sequences from secreted and periplasmic proteins.</text>
        <dbReference type="EC" id="3.4.21.89"/>
    </reaction>
</comment>
<keyword evidence="6" id="KW-1133">Transmembrane helix</keyword>
<feature type="region of interest" description="Disordered" evidence="7">
    <location>
        <begin position="1"/>
        <end position="25"/>
    </location>
</feature>
<dbReference type="InterPro" id="IPR019757">
    <property type="entry name" value="Pept_S26A_signal_pept_1_Lys-AS"/>
</dbReference>
<evidence type="ECO:0000313" key="10">
    <source>
        <dbReference type="Proteomes" id="UP001597497"/>
    </source>
</evidence>
<evidence type="ECO:0000256" key="2">
    <source>
        <dbReference type="ARBA" id="ARBA00004401"/>
    </source>
</evidence>
<organism evidence="9 10">
    <name type="scientific">Marinicrinis sediminis</name>
    <dbReference type="NCBI Taxonomy" id="1652465"/>
    <lineage>
        <taxon>Bacteria</taxon>
        <taxon>Bacillati</taxon>
        <taxon>Bacillota</taxon>
        <taxon>Bacilli</taxon>
        <taxon>Bacillales</taxon>
        <taxon>Paenibacillaceae</taxon>
    </lineage>
</organism>
<dbReference type="PANTHER" id="PTHR43390">
    <property type="entry name" value="SIGNAL PEPTIDASE I"/>
    <property type="match status" value="1"/>
</dbReference>
<comment type="caution">
    <text evidence="9">The sequence shown here is derived from an EMBL/GenBank/DDBJ whole genome shotgun (WGS) entry which is preliminary data.</text>
</comment>
<dbReference type="PRINTS" id="PR00727">
    <property type="entry name" value="LEADERPTASE"/>
</dbReference>
<dbReference type="InterPro" id="IPR036286">
    <property type="entry name" value="LexA/Signal_pep-like_sf"/>
</dbReference>
<proteinExistence type="inferred from homology"/>
<dbReference type="Gene3D" id="2.10.109.10">
    <property type="entry name" value="Umud Fragment, subunit A"/>
    <property type="match status" value="1"/>
</dbReference>
<dbReference type="CDD" id="cd06530">
    <property type="entry name" value="S26_SPase_I"/>
    <property type="match status" value="1"/>
</dbReference>
<evidence type="ECO:0000256" key="7">
    <source>
        <dbReference type="SAM" id="MobiDB-lite"/>
    </source>
</evidence>